<protein>
    <submittedName>
        <fullName evidence="1">Uncharacterized protein</fullName>
    </submittedName>
</protein>
<keyword evidence="2" id="KW-1185">Reference proteome</keyword>
<dbReference type="Ensembl" id="ENSTRUT00000058632.2">
    <property type="protein sequence ID" value="ENSTRUP00000056271.2"/>
    <property type="gene ID" value="ENSTRUG00000024614.2"/>
</dbReference>
<dbReference type="Proteomes" id="UP000005226">
    <property type="component" value="Chromosome 4"/>
</dbReference>
<organism evidence="1 2">
    <name type="scientific">Takifugu rubripes</name>
    <name type="common">Japanese pufferfish</name>
    <name type="synonym">Fugu rubripes</name>
    <dbReference type="NCBI Taxonomy" id="31033"/>
    <lineage>
        <taxon>Eukaryota</taxon>
        <taxon>Metazoa</taxon>
        <taxon>Chordata</taxon>
        <taxon>Craniata</taxon>
        <taxon>Vertebrata</taxon>
        <taxon>Euteleostomi</taxon>
        <taxon>Actinopterygii</taxon>
        <taxon>Neopterygii</taxon>
        <taxon>Teleostei</taxon>
        <taxon>Neoteleostei</taxon>
        <taxon>Acanthomorphata</taxon>
        <taxon>Eupercaria</taxon>
        <taxon>Tetraodontiformes</taxon>
        <taxon>Tetradontoidea</taxon>
        <taxon>Tetraodontidae</taxon>
        <taxon>Takifugu</taxon>
    </lineage>
</organism>
<dbReference type="GO" id="GO:0042393">
    <property type="term" value="F:histone binding"/>
    <property type="evidence" value="ECO:0007669"/>
    <property type="project" value="TreeGrafter"/>
</dbReference>
<dbReference type="GO" id="GO:0003682">
    <property type="term" value="F:chromatin binding"/>
    <property type="evidence" value="ECO:0007669"/>
    <property type="project" value="TreeGrafter"/>
</dbReference>
<sequence>VDLSGRGRWWLEALKDTPDPGVYHIRDFIEEADLNPVKKTYGFKRVGRKAATLGTQSGHMLLPGAYNFPESDVPKPSFFFKACPRREVTLEGSLQVCSHFNPCLHPRNASLLPPLHLLLPPLSFSSNAPPPSLLRLQARGVSLDRPEDRVSSCKYPVTEPSHWDRSVFPLPNTRASLQRAFNGF</sequence>
<reference evidence="1" key="3">
    <citation type="submission" date="2025-09" db="UniProtKB">
        <authorList>
            <consortium name="Ensembl"/>
        </authorList>
    </citation>
    <scope>IDENTIFICATION</scope>
</reference>
<reference evidence="1 2" key="1">
    <citation type="journal article" date="2011" name="Genome Biol. Evol.">
        <title>Integration of the genetic map and genome assembly of fugu facilitates insights into distinct features of genome evolution in teleosts and mammals.</title>
        <authorList>
            <person name="Kai W."/>
            <person name="Kikuchi K."/>
            <person name="Tohari S."/>
            <person name="Chew A.K."/>
            <person name="Tay A."/>
            <person name="Fujiwara A."/>
            <person name="Hosoya S."/>
            <person name="Suetake H."/>
            <person name="Naruse K."/>
            <person name="Brenner S."/>
            <person name="Suzuki Y."/>
            <person name="Venkatesh B."/>
        </authorList>
    </citation>
    <scope>NUCLEOTIDE SEQUENCE [LARGE SCALE GENOMIC DNA]</scope>
</reference>
<dbReference type="GO" id="GO:0001940">
    <property type="term" value="C:male pronucleus"/>
    <property type="evidence" value="ECO:0007669"/>
    <property type="project" value="TreeGrafter"/>
</dbReference>
<dbReference type="GeneTree" id="ENSGT00990000206002"/>
<evidence type="ECO:0000313" key="1">
    <source>
        <dbReference type="Ensembl" id="ENSTRUP00000056271.2"/>
    </source>
</evidence>
<dbReference type="InParanoid" id="A0A3B5KF01"/>
<name>A0A3B5KF01_TAKRU</name>
<dbReference type="GO" id="GO:0001939">
    <property type="term" value="C:female pronucleus"/>
    <property type="evidence" value="ECO:0007669"/>
    <property type="project" value="TreeGrafter"/>
</dbReference>
<reference evidence="1" key="2">
    <citation type="submission" date="2025-08" db="UniProtKB">
        <authorList>
            <consortium name="Ensembl"/>
        </authorList>
    </citation>
    <scope>IDENTIFICATION</scope>
</reference>
<dbReference type="PANTHER" id="PTHR35678">
    <property type="entry name" value="PROTEIN STPG4"/>
    <property type="match status" value="1"/>
</dbReference>
<evidence type="ECO:0000313" key="2">
    <source>
        <dbReference type="Proteomes" id="UP000005226"/>
    </source>
</evidence>
<dbReference type="AlphaFoldDB" id="A0A3B5KF01"/>
<dbReference type="GO" id="GO:0044727">
    <property type="term" value="P:epigenetic programing of male pronucleus"/>
    <property type="evidence" value="ECO:0007669"/>
    <property type="project" value="TreeGrafter"/>
</dbReference>
<accession>A0A3B5KF01</accession>
<dbReference type="GO" id="GO:0042585">
    <property type="term" value="C:germinal vesicle"/>
    <property type="evidence" value="ECO:0007669"/>
    <property type="project" value="TreeGrafter"/>
</dbReference>
<proteinExistence type="predicted"/>
<dbReference type="PANTHER" id="PTHR35678:SF1">
    <property type="entry name" value="PROTEIN STPG4"/>
    <property type="match status" value="1"/>
</dbReference>